<reference evidence="6 7" key="1">
    <citation type="submission" date="2011-06" db="EMBL/GenBank/DDBJ databases">
        <title>The draft genome of Thiocapsa marina 5811.</title>
        <authorList>
            <consortium name="US DOE Joint Genome Institute (JGI-PGF)"/>
            <person name="Lucas S."/>
            <person name="Han J."/>
            <person name="Cheng J.-F."/>
            <person name="Goodwin L."/>
            <person name="Pitluck S."/>
            <person name="Peters L."/>
            <person name="Land M.L."/>
            <person name="Hauser L."/>
            <person name="Vogl K."/>
            <person name="Liu Z."/>
            <person name="Imhoff J."/>
            <person name="Thiel V."/>
            <person name="Frigaard N.-U."/>
            <person name="Bryant D."/>
            <person name="Woyke T.J."/>
        </authorList>
    </citation>
    <scope>NUCLEOTIDE SEQUENCE [LARGE SCALE GENOMIC DNA]</scope>
    <source>
        <strain evidence="6 7">5811</strain>
    </source>
</reference>
<dbReference type="EMBL" id="AFWV01000008">
    <property type="protein sequence ID" value="EGV18079.1"/>
    <property type="molecule type" value="Genomic_DNA"/>
</dbReference>
<dbReference type="GO" id="GO:0008270">
    <property type="term" value="F:zinc ion binding"/>
    <property type="evidence" value="ECO:0007669"/>
    <property type="project" value="UniProtKB-UniRule"/>
</dbReference>
<dbReference type="InterPro" id="IPR000688">
    <property type="entry name" value="HypA/HybF"/>
</dbReference>
<dbReference type="PROSITE" id="PS01249">
    <property type="entry name" value="HYPA"/>
    <property type="match status" value="1"/>
</dbReference>
<name>F9UCG6_9GAMM</name>
<gene>
    <name evidence="5" type="primary">hypA</name>
    <name evidence="6" type="ORF">ThimaDRAFT_2618</name>
</gene>
<evidence type="ECO:0000256" key="5">
    <source>
        <dbReference type="HAMAP-Rule" id="MF_00213"/>
    </source>
</evidence>
<keyword evidence="4 5" id="KW-0862">Zinc</keyword>
<dbReference type="GO" id="GO:0051604">
    <property type="term" value="P:protein maturation"/>
    <property type="evidence" value="ECO:0007669"/>
    <property type="project" value="InterPro"/>
</dbReference>
<comment type="similarity">
    <text evidence="1 5">Belongs to the HypA/HybF family.</text>
</comment>
<dbReference type="PANTHER" id="PTHR34535:SF3">
    <property type="entry name" value="HYDROGENASE MATURATION FACTOR HYPA"/>
    <property type="match status" value="1"/>
</dbReference>
<evidence type="ECO:0000256" key="3">
    <source>
        <dbReference type="ARBA" id="ARBA00022723"/>
    </source>
</evidence>
<evidence type="ECO:0000313" key="7">
    <source>
        <dbReference type="Proteomes" id="UP000005459"/>
    </source>
</evidence>
<dbReference type="HAMAP" id="MF_00213">
    <property type="entry name" value="HypA_HybF"/>
    <property type="match status" value="1"/>
</dbReference>
<feature type="binding site" evidence="5">
    <location>
        <position position="89"/>
    </location>
    <ligand>
        <name>Zn(2+)</name>
        <dbReference type="ChEBI" id="CHEBI:29105"/>
    </ligand>
</feature>
<evidence type="ECO:0000313" key="6">
    <source>
        <dbReference type="EMBL" id="EGV18079.1"/>
    </source>
</evidence>
<accession>F9UCG6</accession>
<dbReference type="AlphaFoldDB" id="F9UCG6"/>
<evidence type="ECO:0000256" key="4">
    <source>
        <dbReference type="ARBA" id="ARBA00022833"/>
    </source>
</evidence>
<feature type="binding site" evidence="5">
    <location>
        <position position="2"/>
    </location>
    <ligand>
        <name>Ni(2+)</name>
        <dbReference type="ChEBI" id="CHEBI:49786"/>
    </ligand>
</feature>
<dbReference type="Gene3D" id="3.30.2320.80">
    <property type="match status" value="1"/>
</dbReference>
<feature type="binding site" evidence="5">
    <location>
        <position position="92"/>
    </location>
    <ligand>
        <name>Zn(2+)</name>
        <dbReference type="ChEBI" id="CHEBI:29105"/>
    </ligand>
</feature>
<dbReference type="GO" id="GO:0016151">
    <property type="term" value="F:nickel cation binding"/>
    <property type="evidence" value="ECO:0007669"/>
    <property type="project" value="UniProtKB-UniRule"/>
</dbReference>
<keyword evidence="7" id="KW-1185">Reference proteome</keyword>
<organism evidence="6 7">
    <name type="scientific">Thiocapsa marina 5811</name>
    <dbReference type="NCBI Taxonomy" id="768671"/>
    <lineage>
        <taxon>Bacteria</taxon>
        <taxon>Pseudomonadati</taxon>
        <taxon>Pseudomonadota</taxon>
        <taxon>Gammaproteobacteria</taxon>
        <taxon>Chromatiales</taxon>
        <taxon>Chromatiaceae</taxon>
        <taxon>Thiocapsa</taxon>
    </lineage>
</organism>
<evidence type="ECO:0000256" key="1">
    <source>
        <dbReference type="ARBA" id="ARBA00010748"/>
    </source>
</evidence>
<keyword evidence="3 5" id="KW-0479">Metal-binding</keyword>
<feature type="binding site" evidence="5">
    <location>
        <position position="73"/>
    </location>
    <ligand>
        <name>Zn(2+)</name>
        <dbReference type="ChEBI" id="CHEBI:29105"/>
    </ligand>
</feature>
<dbReference type="Proteomes" id="UP000005459">
    <property type="component" value="Unassembled WGS sequence"/>
</dbReference>
<dbReference type="PANTHER" id="PTHR34535">
    <property type="entry name" value="HYDROGENASE MATURATION FACTOR HYPA"/>
    <property type="match status" value="1"/>
</dbReference>
<dbReference type="Pfam" id="PF01155">
    <property type="entry name" value="HypA"/>
    <property type="match status" value="1"/>
</dbReference>
<keyword evidence="2 5" id="KW-0533">Nickel</keyword>
<sequence length="116" mass="12102">MHELSICQALLDQVERIATEHGASGVERILLRVGPLSGVEGSLLRHAYPLAAAGTIAETAELVIEAAPVRVACGDCGAESHATPNRLLCGACGSYKTRLVSGDELLLANLELTIPD</sequence>
<feature type="binding site" evidence="5">
    <location>
        <position position="76"/>
    </location>
    <ligand>
        <name>Zn(2+)</name>
        <dbReference type="ChEBI" id="CHEBI:29105"/>
    </ligand>
</feature>
<protein>
    <recommendedName>
        <fullName evidence="5">Hydrogenase maturation factor HypA</fullName>
    </recommendedName>
</protein>
<dbReference type="PIRSF" id="PIRSF004761">
    <property type="entry name" value="Hydrgn_mat_HypA"/>
    <property type="match status" value="1"/>
</dbReference>
<dbReference type="OrthoDB" id="288014at2"/>
<dbReference type="eggNOG" id="COG0375">
    <property type="taxonomic scope" value="Bacteria"/>
</dbReference>
<dbReference type="InterPro" id="IPR020538">
    <property type="entry name" value="Hydgase_Ni_incorp_HypA/HybF_CS"/>
</dbReference>
<evidence type="ECO:0000256" key="2">
    <source>
        <dbReference type="ARBA" id="ARBA00022596"/>
    </source>
</evidence>
<comment type="function">
    <text evidence="5">Involved in the maturation of [NiFe] hydrogenases. Required for nickel insertion into the metal center of the hydrogenase.</text>
</comment>
<proteinExistence type="inferred from homology"/>
<dbReference type="RefSeq" id="WP_007193491.1">
    <property type="nucleotide sequence ID" value="NZ_AFWV01000008.1"/>
</dbReference>
<dbReference type="STRING" id="768671.ThimaDRAFT_2618"/>